<gene>
    <name evidence="1" type="ORF">XELAEV_18034119mg</name>
</gene>
<evidence type="ECO:0000313" key="1">
    <source>
        <dbReference type="EMBL" id="OCT75129.1"/>
    </source>
</evidence>
<reference evidence="2" key="1">
    <citation type="journal article" date="2016" name="Nature">
        <title>Genome evolution in the allotetraploid frog Xenopus laevis.</title>
        <authorList>
            <person name="Session A.M."/>
            <person name="Uno Y."/>
            <person name="Kwon T."/>
            <person name="Chapman J.A."/>
            <person name="Toyoda A."/>
            <person name="Takahashi S."/>
            <person name="Fukui A."/>
            <person name="Hikosaka A."/>
            <person name="Suzuki A."/>
            <person name="Kondo M."/>
            <person name="van Heeringen S.J."/>
            <person name="Quigley I."/>
            <person name="Heinz S."/>
            <person name="Ogino H."/>
            <person name="Ochi H."/>
            <person name="Hellsten U."/>
            <person name="Lyons J.B."/>
            <person name="Simakov O."/>
            <person name="Putnam N."/>
            <person name="Stites J."/>
            <person name="Kuroki Y."/>
            <person name="Tanaka T."/>
            <person name="Michiue T."/>
            <person name="Watanabe M."/>
            <person name="Bogdanovic O."/>
            <person name="Lister R."/>
            <person name="Georgiou G."/>
            <person name="Paranjpe S.S."/>
            <person name="van Kruijsbergen I."/>
            <person name="Shu S."/>
            <person name="Carlson J."/>
            <person name="Kinoshita T."/>
            <person name="Ohta Y."/>
            <person name="Mawaribuchi S."/>
            <person name="Jenkins J."/>
            <person name="Grimwood J."/>
            <person name="Schmutz J."/>
            <person name="Mitros T."/>
            <person name="Mozaffari S.V."/>
            <person name="Suzuki Y."/>
            <person name="Haramoto Y."/>
            <person name="Yamamoto T.S."/>
            <person name="Takagi C."/>
            <person name="Heald R."/>
            <person name="Miller K."/>
            <person name="Haudenschild C."/>
            <person name="Kitzman J."/>
            <person name="Nakayama T."/>
            <person name="Izutsu Y."/>
            <person name="Robert J."/>
            <person name="Fortriede J."/>
            <person name="Burns K."/>
            <person name="Lotay V."/>
            <person name="Karimi K."/>
            <person name="Yasuoka Y."/>
            <person name="Dichmann D.S."/>
            <person name="Flajnik M.F."/>
            <person name="Houston D.W."/>
            <person name="Shendure J."/>
            <person name="DuPasquier L."/>
            <person name="Vize P.D."/>
            <person name="Zorn A.M."/>
            <person name="Ito M."/>
            <person name="Marcotte E.M."/>
            <person name="Wallingford J.B."/>
            <person name="Ito Y."/>
            <person name="Asashima M."/>
            <person name="Ueno N."/>
            <person name="Matsuda Y."/>
            <person name="Veenstra G.J."/>
            <person name="Fujiyama A."/>
            <person name="Harland R.M."/>
            <person name="Taira M."/>
            <person name="Rokhsar D.S."/>
        </authorList>
    </citation>
    <scope>NUCLEOTIDE SEQUENCE [LARGE SCALE GENOMIC DNA]</scope>
    <source>
        <strain evidence="2">J</strain>
    </source>
</reference>
<sequence length="69" mass="8233">MVAVAYYILRSRRVNWFVLSADRTVWVVLYNSHSHITDLGIKLLVYMLLIPFPSHSHIRRHLWKSIEVN</sequence>
<dbReference type="EMBL" id="CM004477">
    <property type="protein sequence ID" value="OCT75129.1"/>
    <property type="molecule type" value="Genomic_DNA"/>
</dbReference>
<dbReference type="AlphaFoldDB" id="A0A974CKK6"/>
<accession>A0A974CKK6</accession>
<dbReference type="Proteomes" id="UP000694892">
    <property type="component" value="Chromosome 6S"/>
</dbReference>
<proteinExistence type="predicted"/>
<organism evidence="1 2">
    <name type="scientific">Xenopus laevis</name>
    <name type="common">African clawed frog</name>
    <dbReference type="NCBI Taxonomy" id="8355"/>
    <lineage>
        <taxon>Eukaryota</taxon>
        <taxon>Metazoa</taxon>
        <taxon>Chordata</taxon>
        <taxon>Craniata</taxon>
        <taxon>Vertebrata</taxon>
        <taxon>Euteleostomi</taxon>
        <taxon>Amphibia</taxon>
        <taxon>Batrachia</taxon>
        <taxon>Anura</taxon>
        <taxon>Pipoidea</taxon>
        <taxon>Pipidae</taxon>
        <taxon>Xenopodinae</taxon>
        <taxon>Xenopus</taxon>
        <taxon>Xenopus</taxon>
    </lineage>
</organism>
<evidence type="ECO:0000313" key="2">
    <source>
        <dbReference type="Proteomes" id="UP000694892"/>
    </source>
</evidence>
<protein>
    <submittedName>
        <fullName evidence="1">Uncharacterized protein</fullName>
    </submittedName>
</protein>
<name>A0A974CKK6_XENLA</name>